<dbReference type="Pfam" id="PF23354">
    <property type="entry name" value="TPR_NUP160_120_M"/>
    <property type="match status" value="1"/>
</dbReference>
<dbReference type="GO" id="GO:0017056">
    <property type="term" value="F:structural constituent of nuclear pore"/>
    <property type="evidence" value="ECO:0007669"/>
    <property type="project" value="TreeGrafter"/>
</dbReference>
<dbReference type="InterPro" id="IPR021717">
    <property type="entry name" value="Nucleoporin_Nup160"/>
</dbReference>
<protein>
    <recommendedName>
        <fullName evidence="1">NUP160 middle TPR domain-containing protein</fullName>
    </recommendedName>
</protein>
<sequence>MDNVQELRFFQKVPILFDNISPFKDPLETPHLFQHNAQKTQTNNPHIKYYFDSTKTKLYTDINRKLLLHDKSAVDLGPNLNNFESKLQQYKNHIETSTISGFWIPNNNNQLLKGYGLHWRLLNNKKSLQLRSFSFSKTSTPNNGNTNFDSISELNSELSSNEISTMITLETYEKIICEPQFSCFDSSRNAILNENDQSVQESFSIWLITSNGILYRIVLPTSCFTDTKNMNENSFIYSHRIKARSLIDKIQQKNVSSLSQGSLAPDQNQNIYYDICIKPINPSCIMVSCDNGLAIIFSGFDNLKIFEETHHFLESSKKSFVSQLYKGRSYPENKNNQFALELNINPNENQNKNFYFAAGLESNISFWISNPSSRSQKIEISLPEINGSSNHFLQEKINQKPFIKFIHNYDSIINGCFGIDENMENNSHIEKIALVIFVPDTNDGYFAIIEGSINMDKFENSTIELTSIKKISEIFGSAQAGSLQDICILENHENTNSEYFNWKIFTLWNNGENQTVYHGFIETKVTTLNSQSIINDISNLESAISWECQGFIGEKWIPSYQYSEFLKPNSNSGELELLNEWLVNKKNNPESEALSSTGMDQQLEMEIELEKLMNTIDTTMLNHLLNPLVYSSSIVRYSLGLYKQKYTSKIVSNDSTFFETSLRLQLISTVGQEIRNRKITNGESKAITLQNVYDEMYMLYTEWMWLVSICTQLQNKHTYGNKLFCDSSLGFVGINRDLGIDILLNSGDREWIINTIDSYNLSSSHGSNNQSEIHNTEKTMDNINALGVLIQSAPKNMLNPKYYKVVTSPEKNKTFLVFKILSGFVSRIGILTKAQLIKGFELRFKGGVYLDIEMEIGRLFKDVYLGSGGDMGPALGEMIGDICKLGSLDEAIELIVDLMLFDSHKFMGTYFNHKKEIVASETETFLSPKKNFQCSTSSIITNSIVLKILGNYSISVELLILLAALSFISTEFRISRNENRTLSGDQEDSYNQKSNNIYNKEQDGSEFLENQLLKAISVENKPKLISKAVESFRLFTFLRVYSSQTIFPAKNRQHSPISEIANCDTLDPRYYNSLSNRANGNYTGLSIEQPKKLNPSDFDRFTHHTLIQTKVLRSQELILKHRFDGILQSWTSKNIYDLALYESDYIYFTLFFESLSSVFNLESNLLLAGDTNNQIENLIPHPEKQIYPTANIMSDIAESLVSACLVEYIDPSQLLDLMSYLPTMFHVAYVTGIAYVQLGRFANAADCFASASSVFYVQTKNNENEKGLAQSNEKLTDCSLFSSYIGYLQKAKSWLSCLGIENADLVGYYIHIAKIFERAKSNETAAEFYELAIQKIDKSENNIPYSDSTIGLIYTRLFHVALDGKQMEKAYMSIIKNPDLDLKVECLRLFVNMCLDESKAEWCRLLISLPFPGLISDVERCIVFKTRNSRINKQYLFNSENVSNGQRINDSTPVNYYHVLFSFYMNWNNHTEAASVMYQYAIRLHGSYNPVNYGNPLHNSLKVYINWLDLQLQALLMSIQALEVSGNKLNSFVVRKHKLLKVSDTFKTKKQGEQTIGSNLTRDFRNRKRFSSFSFGHEDRTTNSDSKTESAYIVELSDVRYRYNLVQANKDLVLAYSSYLESLVSGKGSVTEKLHILNNTDTNTNVSFGVPLEDRPEFDISNFLVFVKDPYELTQKLFGMNKVKESVNYSIKMKLDPTHILSIITKATSNSFTNKYEQNIFIFSVTDSKSINSSTISKQDKTFTFGEIETLLKQTLELLEGNSKLNRTYKTKITQKPTNGLNNSIDLTGNSERVDETNTDTLDESINMDVDNEQTKNILFSDNIRNCSKDHLLRLFVVEKLLEARKDKLVDETNEGLSLRNNLKRSRERESTPLFCSFELPLWLTEPLIEKFSVDLVRTCLKNFAIFDASRYFQRFVKTKVNLLQMNTKPTKSSNGILMPYFVIQDLINKLECCSSQMTKTLELIRNGKKLKLDHLSKSANVATNGEVGKTDGGVSKGNSFIGEIREFDVAEKEYVYYNDLVRREVEEIDKLLNKYWTYVERESKELASIQD</sequence>
<evidence type="ECO:0000313" key="2">
    <source>
        <dbReference type="EMBL" id="PVU91894.1"/>
    </source>
</evidence>
<dbReference type="PANTHER" id="PTHR21286:SF0">
    <property type="entry name" value="NUCLEAR PORE COMPLEX PROTEIN NUP160"/>
    <property type="match status" value="1"/>
</dbReference>
<dbReference type="GO" id="GO:0005643">
    <property type="term" value="C:nuclear pore"/>
    <property type="evidence" value="ECO:0007669"/>
    <property type="project" value="TreeGrafter"/>
</dbReference>
<comment type="caution">
    <text evidence="2">The sequence shown here is derived from an EMBL/GenBank/DDBJ whole genome shotgun (WGS) entry which is preliminary data.</text>
</comment>
<keyword evidence="3" id="KW-1185">Reference proteome</keyword>
<dbReference type="Proteomes" id="UP000245699">
    <property type="component" value="Unassembled WGS sequence"/>
</dbReference>
<dbReference type="InterPro" id="IPR056535">
    <property type="entry name" value="TPR_NUP160_M"/>
</dbReference>
<name>A0A2T9YHY2_9FUNG</name>
<feature type="domain" description="NUP160 middle TPR" evidence="1">
    <location>
        <begin position="1227"/>
        <end position="1522"/>
    </location>
</feature>
<dbReference type="STRING" id="61424.A0A2T9YHY2"/>
<proteinExistence type="predicted"/>
<dbReference type="OrthoDB" id="67716at2759"/>
<evidence type="ECO:0000259" key="1">
    <source>
        <dbReference type="Pfam" id="PF23354"/>
    </source>
</evidence>
<dbReference type="PANTHER" id="PTHR21286">
    <property type="entry name" value="NUCLEAR PORE COMPLEX PROTEIN NUP160"/>
    <property type="match status" value="1"/>
</dbReference>
<evidence type="ECO:0000313" key="3">
    <source>
        <dbReference type="Proteomes" id="UP000245699"/>
    </source>
</evidence>
<reference evidence="2 3" key="1">
    <citation type="journal article" date="2018" name="MBio">
        <title>Comparative Genomics Reveals the Core Gene Toolbox for the Fungus-Insect Symbiosis.</title>
        <authorList>
            <person name="Wang Y."/>
            <person name="Stata M."/>
            <person name="Wang W."/>
            <person name="Stajich J.E."/>
            <person name="White M.M."/>
            <person name="Moncalvo J.M."/>
        </authorList>
    </citation>
    <scope>NUCLEOTIDE SEQUENCE [LARGE SCALE GENOMIC DNA]</scope>
    <source>
        <strain evidence="2 3">AUS-77-4</strain>
    </source>
</reference>
<organism evidence="2 3">
    <name type="scientific">Furculomyces boomerangus</name>
    <dbReference type="NCBI Taxonomy" id="61424"/>
    <lineage>
        <taxon>Eukaryota</taxon>
        <taxon>Fungi</taxon>
        <taxon>Fungi incertae sedis</taxon>
        <taxon>Zoopagomycota</taxon>
        <taxon>Kickxellomycotina</taxon>
        <taxon>Harpellomycetes</taxon>
        <taxon>Harpellales</taxon>
        <taxon>Harpellaceae</taxon>
        <taxon>Furculomyces</taxon>
    </lineage>
</organism>
<accession>A0A2T9YHY2</accession>
<dbReference type="EMBL" id="MBFT01000393">
    <property type="protein sequence ID" value="PVU91894.1"/>
    <property type="molecule type" value="Genomic_DNA"/>
</dbReference>
<gene>
    <name evidence="2" type="ORF">BB559_003937</name>
</gene>